<protein>
    <recommendedName>
        <fullName evidence="4">C-type lysozyme inhibitor domain-containing protein</fullName>
    </recommendedName>
</protein>
<evidence type="ECO:0008006" key="4">
    <source>
        <dbReference type="Google" id="ProtNLM"/>
    </source>
</evidence>
<evidence type="ECO:0000313" key="2">
    <source>
        <dbReference type="EMBL" id="MDT9599625.1"/>
    </source>
</evidence>
<name>A0ABU3Q889_9SPHN</name>
<keyword evidence="3" id="KW-1185">Reference proteome</keyword>
<evidence type="ECO:0000313" key="3">
    <source>
        <dbReference type="Proteomes" id="UP001259572"/>
    </source>
</evidence>
<dbReference type="EMBL" id="JAVUPU010000005">
    <property type="protein sequence ID" value="MDT9599625.1"/>
    <property type="molecule type" value="Genomic_DNA"/>
</dbReference>
<accession>A0ABU3Q889</accession>
<reference evidence="2 3" key="1">
    <citation type="submission" date="2023-05" db="EMBL/GenBank/DDBJ databases">
        <authorList>
            <person name="Guo Y."/>
        </authorList>
    </citation>
    <scope>NUCLEOTIDE SEQUENCE [LARGE SCALE GENOMIC DNA]</scope>
    <source>
        <strain evidence="2 3">GR2756</strain>
    </source>
</reference>
<organism evidence="2 3">
    <name type="scientific">Sphingosinicella rhizophila</name>
    <dbReference type="NCBI Taxonomy" id="3050082"/>
    <lineage>
        <taxon>Bacteria</taxon>
        <taxon>Pseudomonadati</taxon>
        <taxon>Pseudomonadota</taxon>
        <taxon>Alphaproteobacteria</taxon>
        <taxon>Sphingomonadales</taxon>
        <taxon>Sphingosinicellaceae</taxon>
        <taxon>Sphingosinicella</taxon>
    </lineage>
</organism>
<evidence type="ECO:0000256" key="1">
    <source>
        <dbReference type="SAM" id="MobiDB-lite"/>
    </source>
</evidence>
<dbReference type="Proteomes" id="UP001259572">
    <property type="component" value="Unassembled WGS sequence"/>
</dbReference>
<sequence length="159" mass="16760">MRFAAIMIATALLTACGETPSQEANRVAPVQEPEAPSAIEPASEGETDPATENVSAPLPGTIETAIPAAFVGTFDETIEACGRPGVYRLQLTPKALRFHESLGVVAEVKIVSPTSISVTADYEGEGEKWRSVRQLDLTDDGGQLVVSGDGTSFTRVRCP</sequence>
<feature type="region of interest" description="Disordered" evidence="1">
    <location>
        <begin position="23"/>
        <end position="58"/>
    </location>
</feature>
<dbReference type="PROSITE" id="PS51257">
    <property type="entry name" value="PROKAR_LIPOPROTEIN"/>
    <property type="match status" value="1"/>
</dbReference>
<gene>
    <name evidence="2" type="ORF">RQX22_11755</name>
</gene>
<comment type="caution">
    <text evidence="2">The sequence shown here is derived from an EMBL/GenBank/DDBJ whole genome shotgun (WGS) entry which is preliminary data.</text>
</comment>
<proteinExistence type="predicted"/>